<dbReference type="EMBL" id="JAFLND010000001">
    <property type="protein sequence ID" value="MBO0330063.1"/>
    <property type="molecule type" value="Genomic_DNA"/>
</dbReference>
<dbReference type="Pfam" id="PF13715">
    <property type="entry name" value="CarbopepD_reg_2"/>
    <property type="match status" value="1"/>
</dbReference>
<sequence>MKAVCSILFLVFTLTSGLAQNTITGRVTDGDNPLSNVHVTNLTTESGTSTDKEGRYNIKASPREELRFTYVGMDTLTIIVEDVTRILNIAMLPKVEMLDEVVVTEKISKQKNLAMNYNKDSSIVNTSFGYLSPASTAYHLKVIDGSEFNQGSDVLHAIASRRSGIKVENHFNSFTGQFVRTLFLRGGATSNNKSPALFEVDGNIFNDPPIWLDVSNIKRVGIIPGVQAVWRYGPIARGGVVIINTSNGVHGLREKNSSKYYDQARLRNNFVTGKVVSRSEIKNELPTYLKEMENSSNLENAFGIYQKYRQDFSGIPYFYLDSYKLFFEKYGEVSADTILKDGLPYFESNPVWIKTLAFIYESQSRFEHAHHMYKKAYLLRPDYTQSFIDLAKSYQNIGDRDQANSVYARLAYLIDEGLISSDSTELSQMIEREMEDLFDTQKESNTNGLLEQFSTRLVFEWNDSEAEFDLQFVNPDNQYFNWKHTLVEMPERIRSEKKLGYSMSDFLLDDELQGTWKVNTTYHGNKQLTPSYLKVTIYRNYGSKLQSKEINVYRLGTKGANQHLFDFNLPSRLVQSSR</sequence>
<evidence type="ECO:0000313" key="3">
    <source>
        <dbReference type="Proteomes" id="UP000664163"/>
    </source>
</evidence>
<organism evidence="2 3">
    <name type="scientific">[Muricauda] lutisoli</name>
    <dbReference type="NCBI Taxonomy" id="2816035"/>
    <lineage>
        <taxon>Bacteria</taxon>
        <taxon>Pseudomonadati</taxon>
        <taxon>Bacteroidota</taxon>
        <taxon>Flavobacteriia</taxon>
        <taxon>Flavobacteriales</taxon>
        <taxon>Flavobacteriaceae</taxon>
        <taxon>Allomuricauda</taxon>
    </lineage>
</organism>
<dbReference type="RefSeq" id="WP_207070487.1">
    <property type="nucleotide sequence ID" value="NZ_JAFLND010000001.1"/>
</dbReference>
<dbReference type="Proteomes" id="UP000664163">
    <property type="component" value="Unassembled WGS sequence"/>
</dbReference>
<keyword evidence="3" id="KW-1185">Reference proteome</keyword>
<feature type="chain" id="PRO_5046306700" evidence="1">
    <location>
        <begin position="22"/>
        <end position="578"/>
    </location>
</feature>
<keyword evidence="1" id="KW-0732">Signal</keyword>
<comment type="caution">
    <text evidence="2">The sequence shown here is derived from an EMBL/GenBank/DDBJ whole genome shotgun (WGS) entry which is preliminary data.</text>
</comment>
<dbReference type="InterPro" id="IPR008969">
    <property type="entry name" value="CarboxyPept-like_regulatory"/>
</dbReference>
<name>A0ABS3EUY3_9FLAO</name>
<dbReference type="Gene3D" id="1.25.40.10">
    <property type="entry name" value="Tetratricopeptide repeat domain"/>
    <property type="match status" value="1"/>
</dbReference>
<evidence type="ECO:0000313" key="2">
    <source>
        <dbReference type="EMBL" id="MBO0330063.1"/>
    </source>
</evidence>
<gene>
    <name evidence="2" type="ORF">J0X13_05845</name>
</gene>
<dbReference type="SUPFAM" id="SSF56935">
    <property type="entry name" value="Porins"/>
    <property type="match status" value="1"/>
</dbReference>
<protein>
    <submittedName>
        <fullName evidence="2">Carboxypeptidase-like regulatory domain-containing protein</fullName>
    </submittedName>
</protein>
<evidence type="ECO:0000256" key="1">
    <source>
        <dbReference type="SAM" id="SignalP"/>
    </source>
</evidence>
<dbReference type="SUPFAM" id="SSF48452">
    <property type="entry name" value="TPR-like"/>
    <property type="match status" value="1"/>
</dbReference>
<accession>A0ABS3EUY3</accession>
<reference evidence="2 3" key="1">
    <citation type="submission" date="2021-03" db="EMBL/GenBank/DDBJ databases">
        <title>Muricauda sp. CAU 1631 isolated from Incheon.</title>
        <authorList>
            <person name="Kim W."/>
        </authorList>
    </citation>
    <scope>NUCLEOTIDE SEQUENCE [LARGE SCALE GENOMIC DNA]</scope>
    <source>
        <strain evidence="2 3">CAU 1631</strain>
    </source>
</reference>
<dbReference type="SUPFAM" id="SSF49464">
    <property type="entry name" value="Carboxypeptidase regulatory domain-like"/>
    <property type="match status" value="1"/>
</dbReference>
<proteinExistence type="predicted"/>
<dbReference type="Gene3D" id="2.170.130.10">
    <property type="entry name" value="TonB-dependent receptor, plug domain"/>
    <property type="match status" value="1"/>
</dbReference>
<dbReference type="InterPro" id="IPR011990">
    <property type="entry name" value="TPR-like_helical_dom_sf"/>
</dbReference>
<dbReference type="InterPro" id="IPR037066">
    <property type="entry name" value="Plug_dom_sf"/>
</dbReference>
<feature type="signal peptide" evidence="1">
    <location>
        <begin position="1"/>
        <end position="21"/>
    </location>
</feature>